<dbReference type="Pfam" id="PF03480">
    <property type="entry name" value="DctP"/>
    <property type="match status" value="1"/>
</dbReference>
<evidence type="ECO:0000313" key="4">
    <source>
        <dbReference type="Proteomes" id="UP000245629"/>
    </source>
</evidence>
<evidence type="ECO:0000256" key="1">
    <source>
        <dbReference type="ARBA" id="ARBA00022729"/>
    </source>
</evidence>
<evidence type="ECO:0000313" key="3">
    <source>
        <dbReference type="EMBL" id="AWK88141.1"/>
    </source>
</evidence>
<proteinExistence type="predicted"/>
<dbReference type="PANTHER" id="PTHR33376:SF4">
    <property type="entry name" value="SIALIC ACID-BINDING PERIPLASMIC PROTEIN SIAP"/>
    <property type="match status" value="1"/>
</dbReference>
<sequence length="323" mass="35116">MKTFAALVAAGLAFGFSTAALAEKWDMPTAYPDGNYHTENIRRFAQDVKAATNGGLEITIHSNASLFKHPEIKRAVQTGQVQAGEVLMSILANEDPMFEVDSVPFLATSFDQADKLAKVSRPFVEQRFQKTGLRVLFTVPWTPQGLYTKNPVAQSADLKGVKLRTYNASTSRFAELIGAVPATVQAAEVPQAFSAGLISAMITSPATGVDTQAWDFVKNYYDVQAFIPKNVVFVNERAFRKLPEDTQKAVLKAAADAETRGWETARKANDELLGKLRQGGMSIQKPSAAFQKELEAIGVQMSGEWATKAGEDGSKVLTGFKTQ</sequence>
<evidence type="ECO:0000256" key="2">
    <source>
        <dbReference type="SAM" id="SignalP"/>
    </source>
</evidence>
<dbReference type="InterPro" id="IPR038404">
    <property type="entry name" value="TRAP_DctP_sf"/>
</dbReference>
<gene>
    <name evidence="3" type="ORF">DEW08_18615</name>
</gene>
<dbReference type="AlphaFoldDB" id="A0A2S2CUG0"/>
<reference evidence="4" key="1">
    <citation type="submission" date="2018-05" db="EMBL/GenBank/DDBJ databases">
        <title>Azospirillum thermophila sp. nov., a novel isolated from hot spring.</title>
        <authorList>
            <person name="Zhao Z."/>
        </authorList>
    </citation>
    <scope>NUCLEOTIDE SEQUENCE [LARGE SCALE GENOMIC DNA]</scope>
    <source>
        <strain evidence="4">CFH 70021</strain>
    </source>
</reference>
<dbReference type="CDD" id="cd13602">
    <property type="entry name" value="PBP2_TRAP_BpDctp6_7"/>
    <property type="match status" value="1"/>
</dbReference>
<dbReference type="GO" id="GO:0055085">
    <property type="term" value="P:transmembrane transport"/>
    <property type="evidence" value="ECO:0007669"/>
    <property type="project" value="InterPro"/>
</dbReference>
<feature type="signal peptide" evidence="2">
    <location>
        <begin position="1"/>
        <end position="22"/>
    </location>
</feature>
<dbReference type="InterPro" id="IPR018389">
    <property type="entry name" value="DctP_fam"/>
</dbReference>
<dbReference type="Proteomes" id="UP000245629">
    <property type="component" value="Chromosome 3"/>
</dbReference>
<dbReference type="RefSeq" id="WP_109330099.1">
    <property type="nucleotide sequence ID" value="NZ_CP029354.1"/>
</dbReference>
<accession>A0A2S2CUG0</accession>
<dbReference type="EMBL" id="CP029354">
    <property type="protein sequence ID" value="AWK88141.1"/>
    <property type="molecule type" value="Genomic_DNA"/>
</dbReference>
<keyword evidence="1 2" id="KW-0732">Signal</keyword>
<dbReference type="NCBIfam" id="NF037995">
    <property type="entry name" value="TRAP_S1"/>
    <property type="match status" value="1"/>
</dbReference>
<dbReference type="Gene3D" id="3.40.190.170">
    <property type="entry name" value="Bacterial extracellular solute-binding protein, family 7"/>
    <property type="match status" value="1"/>
</dbReference>
<name>A0A2S2CUG0_9PROT</name>
<protein>
    <submittedName>
        <fullName evidence="3">C4-dicarboxylate ABC transporter substrate-binding protein</fullName>
    </submittedName>
</protein>
<dbReference type="KEGG" id="azz:DEW08_18615"/>
<keyword evidence="4" id="KW-1185">Reference proteome</keyword>
<organism evidence="3 4">
    <name type="scientific">Azospirillum thermophilum</name>
    <dbReference type="NCBI Taxonomy" id="2202148"/>
    <lineage>
        <taxon>Bacteria</taxon>
        <taxon>Pseudomonadati</taxon>
        <taxon>Pseudomonadota</taxon>
        <taxon>Alphaproteobacteria</taxon>
        <taxon>Rhodospirillales</taxon>
        <taxon>Azospirillaceae</taxon>
        <taxon>Azospirillum</taxon>
    </lineage>
</organism>
<feature type="chain" id="PRO_5015696826" evidence="2">
    <location>
        <begin position="23"/>
        <end position="323"/>
    </location>
</feature>
<dbReference type="PANTHER" id="PTHR33376">
    <property type="match status" value="1"/>
</dbReference>
<dbReference type="OrthoDB" id="9783941at2"/>